<dbReference type="GO" id="GO:0006281">
    <property type="term" value="P:DNA repair"/>
    <property type="evidence" value="ECO:0007669"/>
    <property type="project" value="InterPro"/>
</dbReference>
<feature type="compositionally biased region" description="Polar residues" evidence="1">
    <location>
        <begin position="1250"/>
        <end position="1263"/>
    </location>
</feature>
<feature type="compositionally biased region" description="Basic and acidic residues" evidence="1">
    <location>
        <begin position="546"/>
        <end position="556"/>
    </location>
</feature>
<feature type="region of interest" description="Disordered" evidence="1">
    <location>
        <begin position="1249"/>
        <end position="1293"/>
    </location>
</feature>
<dbReference type="KEGG" id="vg:5176961"/>
<dbReference type="InterPro" id="IPR010994">
    <property type="entry name" value="RuvA_2-like"/>
</dbReference>
<feature type="compositionally biased region" description="Basic and acidic residues" evidence="1">
    <location>
        <begin position="475"/>
        <end position="492"/>
    </location>
</feature>
<reference evidence="3 4" key="1">
    <citation type="journal article" date="2005" name="J. Virol.">
        <title>Constituents of SH1, a novel lipid-containing virus infecting the halophilic euryarchaeon Haloarcula hispanica.</title>
        <authorList>
            <person name="Bamford D.H."/>
            <person name="Ravantti J.J."/>
            <person name="Ronnholm G."/>
            <person name="Laurinavicius S."/>
            <person name="Kukkaro P."/>
            <person name="Dyall-Smith M."/>
            <person name="Somerharju P."/>
            <person name="Kalkkinen N."/>
            <person name="Bamford J.K."/>
        </authorList>
    </citation>
    <scope>NUCLEOTIDE SEQUENCE</scope>
</reference>
<feature type="domain" description="Helix-hairpin-helix DNA-binding motif class 1" evidence="2">
    <location>
        <begin position="946"/>
        <end position="965"/>
    </location>
</feature>
<feature type="domain" description="Helix-hairpin-helix DNA-binding motif class 1" evidence="2">
    <location>
        <begin position="140"/>
        <end position="159"/>
    </location>
</feature>
<sequence length="1390" mass="152331">MADSTNTDMPLTEGAWTRESDDPLTYEHDDGDLLRLKDSKHGHGVWFYDEGRDNLASTYRYGFYQDRDDAKARLKRLLGREITNLRGEVRQSSKAADDEGDVTLGKSDVVSAAYPVNGSQAEVLARHYDSLNDLRDATDAELLALDGIGQGTLDTLREKLADDDADGGDDEDSYTEGDVDTTVEPSGLDLDDPATDITGVGDSSNLAQGDTVGDFWAMGCPFHEVSPAWQADAFEDILGADFFEQTNPAHLIRLFAGYTAAYGFDEDGEELGNYAEALFGQFDWDDVRWAWADHGMSSDFGKVAAGSEVIEEQAALATGDELPHWELDFDPEQDTGLSGLHTTEDIEVYHDSNSGEAVAVHYTADIPDQEDDVYVPFETVKLYSLLFLTDFTDPANAEHVRLVVDTETSDSSKRRTVSDDRGRNNRYVAVFDHPAADVHGIAEGRLTVRPRDFDLTEPSEYDAWAGKVAQQVEERREAFEREMGRGPDDLRDVAGVAPSDQLEEATHTLGQPNADREDPNELDAFEEAMGDIYDPTEEVEEPEPDPSVKPEGDLSDPRMASNVGGKAYHFPVQIGDFEIAHVGTELVYSNDGPYTVRVGQHHRIADAFEFRLSHEDENAAEHGPDFKSKTDFGRTPKDFFEWFDGLEATGDADPVYPETEESSIARKEKPEDVAGYELVTNDPQGGMIEWEGEGGGTPPSKLLQQDYDTEVQLMNSGGRYKHRWLLRVHWRAGTDHKVRTIMQWKYAGTDGQDAARKDNMEKGIARAEEWMEENPAEGADDGDQPPTERVEAFADRTGVPADVSERIFAEFGKAVGKDWEHTEERIYQAADYGKERDRLLSVKGVGEGRQKQIAAADQDDDDDGTDLEATVSEIENAPPGGWTEEDRVDGGDEKNVYDAYTEKDLDPEKAREQIGRYLMATVPEDVARRLAETFGNTRSLAGATLGQLRDVEGVGDAVVREFYKDVPDDENLTIAHGQKRADWGPFSTFGGYGPRLEGKPEVGDYLGFEYDSGGMAGWVTRVEGDEALVRLDTNSQPDRYDWEAGVVEDQNGKTHDVKHVEVGFKQAPGDLLNADSVTGGFEVPEEDDLADVLAARGVNNIVAHNLADQYDSLQAVQDAAAATEDVTDLQGVGDASALQVRQALDLAAPDEGGDDQGGDDQGGDDRPDGPDTVGRWNMNDVDAVTGGYRAHYVADADTLAYSALVQPEDGQYVIRIEDGDSGASGVVAELGDVSHQQAVDAAVDYLEDTPPTQAAKDTTIDSTSGDRDAAEEHRKAVEAARQTDPDDDLPGPALKALKKNWGVYKRGLKEGREAVEEAEEYRDEHRGKAEEAAAIINDIRDAYGQEPIDFDGVEGVPAVEELGGPITAESSGVSLSFDWQADPYDPTEEV</sequence>
<name>Q4KPH4_9VIRU</name>
<feature type="region of interest" description="Disordered" evidence="1">
    <location>
        <begin position="536"/>
        <end position="562"/>
    </location>
</feature>
<accession>Q4KPH4</accession>
<keyword evidence="4" id="KW-1185">Reference proteome</keyword>
<protein>
    <submittedName>
        <fullName evidence="3">ORF 13</fullName>
    </submittedName>
</protein>
<organism evidence="3 4">
    <name type="scientific">Haloarcula hispanica SH1 virus</name>
    <dbReference type="NCBI Taxonomy" id="326574"/>
    <lineage>
        <taxon>Viruses</taxon>
        <taxon>Singelaviria</taxon>
        <taxon>Helvetiavirae</taxon>
        <taxon>Dividoviricota</taxon>
        <taxon>Laserviricetes</taxon>
        <taxon>Halopanivirales</taxon>
        <taxon>Sphaerolipoviridae</taxon>
        <taxon>Alphasphaerolipovirus</taxon>
        <taxon>Alphasphaerolipovirus serpentinense</taxon>
    </lineage>
</organism>
<feature type="compositionally biased region" description="Acidic residues" evidence="1">
    <location>
        <begin position="1151"/>
        <end position="1162"/>
    </location>
</feature>
<dbReference type="GO" id="GO:0003677">
    <property type="term" value="F:DNA binding"/>
    <property type="evidence" value="ECO:0007669"/>
    <property type="project" value="InterPro"/>
</dbReference>
<feature type="region of interest" description="Disordered" evidence="1">
    <location>
        <begin position="475"/>
        <end position="494"/>
    </location>
</feature>
<feature type="domain" description="Helix-hairpin-helix DNA-binding motif class 1" evidence="2">
    <location>
        <begin position="837"/>
        <end position="856"/>
    </location>
</feature>
<proteinExistence type="predicted"/>
<feature type="compositionally biased region" description="Acidic residues" evidence="1">
    <location>
        <begin position="857"/>
        <end position="866"/>
    </location>
</feature>
<evidence type="ECO:0000313" key="4">
    <source>
        <dbReference type="Proteomes" id="UP000001469"/>
    </source>
</evidence>
<dbReference type="InterPro" id="IPR003583">
    <property type="entry name" value="Hlx-hairpin-Hlx_DNA-bd_motif"/>
</dbReference>
<feature type="domain" description="Helix-hairpin-helix DNA-binding motif class 1" evidence="2">
    <location>
        <begin position="1124"/>
        <end position="1143"/>
    </location>
</feature>
<evidence type="ECO:0000259" key="2">
    <source>
        <dbReference type="SMART" id="SM00278"/>
    </source>
</evidence>
<feature type="region of interest" description="Disordered" evidence="1">
    <location>
        <begin position="1"/>
        <end position="23"/>
    </location>
</feature>
<evidence type="ECO:0000313" key="3">
    <source>
        <dbReference type="EMBL" id="AAY24939.1"/>
    </source>
</evidence>
<dbReference type="GeneID" id="5176961"/>
<feature type="compositionally biased region" description="Basic and acidic residues" evidence="1">
    <location>
        <begin position="1264"/>
        <end position="1284"/>
    </location>
</feature>
<dbReference type="EMBL" id="AY950802">
    <property type="protein sequence ID" value="AAY24939.1"/>
    <property type="molecule type" value="Genomic_DNA"/>
</dbReference>
<feature type="region of interest" description="Disordered" evidence="1">
    <location>
        <begin position="1147"/>
        <end position="1176"/>
    </location>
</feature>
<dbReference type="Proteomes" id="UP000001469">
    <property type="component" value="Segment"/>
</dbReference>
<dbReference type="SUPFAM" id="SSF47781">
    <property type="entry name" value="RuvA domain 2-like"/>
    <property type="match status" value="2"/>
</dbReference>
<feature type="region of interest" description="Disordered" evidence="1">
    <location>
        <begin position="161"/>
        <end position="192"/>
    </location>
</feature>
<dbReference type="RefSeq" id="YP_271870.1">
    <property type="nucleotide sequence ID" value="NC_007217.1"/>
</dbReference>
<dbReference type="SMART" id="SM00278">
    <property type="entry name" value="HhH1"/>
    <property type="match status" value="4"/>
</dbReference>
<evidence type="ECO:0000256" key="1">
    <source>
        <dbReference type="SAM" id="MobiDB-lite"/>
    </source>
</evidence>
<feature type="region of interest" description="Disordered" evidence="1">
    <location>
        <begin position="847"/>
        <end position="866"/>
    </location>
</feature>
<feature type="region of interest" description="Disordered" evidence="1">
    <location>
        <begin position="873"/>
        <end position="892"/>
    </location>
</feature>
<feature type="compositionally biased region" description="Acidic residues" evidence="1">
    <location>
        <begin position="163"/>
        <end position="181"/>
    </location>
</feature>